<reference evidence="1" key="1">
    <citation type="submission" date="2021-06" db="EMBL/GenBank/DDBJ databases">
        <authorList>
            <person name="Kallberg Y."/>
            <person name="Tangrot J."/>
            <person name="Rosling A."/>
        </authorList>
    </citation>
    <scope>NUCLEOTIDE SEQUENCE</scope>
    <source>
        <strain evidence="1">FL966</strain>
    </source>
</reference>
<dbReference type="EMBL" id="CAJVQA010015591">
    <property type="protein sequence ID" value="CAG8738151.1"/>
    <property type="molecule type" value="Genomic_DNA"/>
</dbReference>
<gene>
    <name evidence="1" type="ORF">CPELLU_LOCUS13928</name>
</gene>
<proteinExistence type="predicted"/>
<organism evidence="1 2">
    <name type="scientific">Cetraspora pellucida</name>
    <dbReference type="NCBI Taxonomy" id="1433469"/>
    <lineage>
        <taxon>Eukaryota</taxon>
        <taxon>Fungi</taxon>
        <taxon>Fungi incertae sedis</taxon>
        <taxon>Mucoromycota</taxon>
        <taxon>Glomeromycotina</taxon>
        <taxon>Glomeromycetes</taxon>
        <taxon>Diversisporales</taxon>
        <taxon>Gigasporaceae</taxon>
        <taxon>Cetraspora</taxon>
    </lineage>
</organism>
<dbReference type="OrthoDB" id="2482722at2759"/>
<dbReference type="AlphaFoldDB" id="A0A9N9IJB3"/>
<comment type="caution">
    <text evidence="1">The sequence shown here is derived from an EMBL/GenBank/DDBJ whole genome shotgun (WGS) entry which is preliminary data.</text>
</comment>
<evidence type="ECO:0000313" key="1">
    <source>
        <dbReference type="EMBL" id="CAG8738151.1"/>
    </source>
</evidence>
<keyword evidence="2" id="KW-1185">Reference proteome</keyword>
<sequence>NGLRASILSDMLDVRLAMMWLKLLTGNKFWARFEREQSENKLQDRHLTSARDELLKFYLF</sequence>
<feature type="non-terminal residue" evidence="1">
    <location>
        <position position="1"/>
    </location>
</feature>
<dbReference type="Proteomes" id="UP000789759">
    <property type="component" value="Unassembled WGS sequence"/>
</dbReference>
<name>A0A9N9IJB3_9GLOM</name>
<protein>
    <submittedName>
        <fullName evidence="1">21662_t:CDS:1</fullName>
    </submittedName>
</protein>
<accession>A0A9N9IJB3</accession>
<evidence type="ECO:0000313" key="2">
    <source>
        <dbReference type="Proteomes" id="UP000789759"/>
    </source>
</evidence>